<evidence type="ECO:0000313" key="1">
    <source>
        <dbReference type="EMBL" id="KRY81231.1"/>
    </source>
</evidence>
<proteinExistence type="predicted"/>
<evidence type="ECO:0000313" key="2">
    <source>
        <dbReference type="Proteomes" id="UP000054995"/>
    </source>
</evidence>
<dbReference type="AlphaFoldDB" id="A0A0V1F5Z3"/>
<dbReference type="EMBL" id="JYDT01000249">
    <property type="protein sequence ID" value="KRY81231.1"/>
    <property type="molecule type" value="Genomic_DNA"/>
</dbReference>
<organism evidence="1 2">
    <name type="scientific">Trichinella pseudospiralis</name>
    <name type="common">Parasitic roundworm</name>
    <dbReference type="NCBI Taxonomy" id="6337"/>
    <lineage>
        <taxon>Eukaryota</taxon>
        <taxon>Metazoa</taxon>
        <taxon>Ecdysozoa</taxon>
        <taxon>Nematoda</taxon>
        <taxon>Enoplea</taxon>
        <taxon>Dorylaimia</taxon>
        <taxon>Trichinellida</taxon>
        <taxon>Trichinellidae</taxon>
        <taxon>Trichinella</taxon>
    </lineage>
</organism>
<name>A0A0V1F5Z3_TRIPS</name>
<sequence>MCSGSREKTSDNYNYNYIKRLIQNCLLNVFENYNFFHWLAKISHLKSCCSEEKNITEAICREKFIINDII</sequence>
<accession>A0A0V1F5Z3</accession>
<gene>
    <name evidence="1" type="ORF">T4D_2110</name>
</gene>
<reference evidence="1 2" key="1">
    <citation type="submission" date="2015-01" db="EMBL/GenBank/DDBJ databases">
        <title>Evolution of Trichinella species and genotypes.</title>
        <authorList>
            <person name="Korhonen P.K."/>
            <person name="Edoardo P."/>
            <person name="Giuseppe L.R."/>
            <person name="Gasser R.B."/>
        </authorList>
    </citation>
    <scope>NUCLEOTIDE SEQUENCE [LARGE SCALE GENOMIC DNA]</scope>
    <source>
        <strain evidence="1">ISS470</strain>
    </source>
</reference>
<keyword evidence="2" id="KW-1185">Reference proteome</keyword>
<dbReference type="Proteomes" id="UP000054995">
    <property type="component" value="Unassembled WGS sequence"/>
</dbReference>
<comment type="caution">
    <text evidence="1">The sequence shown here is derived from an EMBL/GenBank/DDBJ whole genome shotgun (WGS) entry which is preliminary data.</text>
</comment>
<protein>
    <submittedName>
        <fullName evidence="1">Uncharacterized protein</fullName>
    </submittedName>
</protein>